<feature type="non-terminal residue" evidence="1">
    <location>
        <position position="56"/>
    </location>
</feature>
<name>A0A6H5G0T1_9HEMI</name>
<gene>
    <name evidence="1" type="ORF">NTEN_LOCUS2543</name>
</gene>
<evidence type="ECO:0000313" key="1">
    <source>
        <dbReference type="EMBL" id="CAA9995804.1"/>
    </source>
</evidence>
<accession>A0A6H5G0T1</accession>
<sequence length="56" mass="6507">MWGMTSREDIQCLHNQEVLLVNIEEKRSVKVDYLGIPRQNCSFVRGEAKNKQGIML</sequence>
<keyword evidence="2" id="KW-1185">Reference proteome</keyword>
<dbReference type="AlphaFoldDB" id="A0A6H5G0T1"/>
<proteinExistence type="predicted"/>
<dbReference type="Proteomes" id="UP000479000">
    <property type="component" value="Unassembled WGS sequence"/>
</dbReference>
<protein>
    <submittedName>
        <fullName evidence="1">Uncharacterized protein</fullName>
    </submittedName>
</protein>
<reference evidence="1 2" key="1">
    <citation type="submission" date="2020-02" db="EMBL/GenBank/DDBJ databases">
        <authorList>
            <person name="Ferguson B K."/>
        </authorList>
    </citation>
    <scope>NUCLEOTIDE SEQUENCE [LARGE SCALE GENOMIC DNA]</scope>
</reference>
<dbReference type="EMBL" id="CADCXU010004067">
    <property type="protein sequence ID" value="CAA9995804.1"/>
    <property type="molecule type" value="Genomic_DNA"/>
</dbReference>
<evidence type="ECO:0000313" key="2">
    <source>
        <dbReference type="Proteomes" id="UP000479000"/>
    </source>
</evidence>
<organism evidence="1 2">
    <name type="scientific">Nesidiocoris tenuis</name>
    <dbReference type="NCBI Taxonomy" id="355587"/>
    <lineage>
        <taxon>Eukaryota</taxon>
        <taxon>Metazoa</taxon>
        <taxon>Ecdysozoa</taxon>
        <taxon>Arthropoda</taxon>
        <taxon>Hexapoda</taxon>
        <taxon>Insecta</taxon>
        <taxon>Pterygota</taxon>
        <taxon>Neoptera</taxon>
        <taxon>Paraneoptera</taxon>
        <taxon>Hemiptera</taxon>
        <taxon>Heteroptera</taxon>
        <taxon>Panheteroptera</taxon>
        <taxon>Cimicomorpha</taxon>
        <taxon>Miridae</taxon>
        <taxon>Dicyphina</taxon>
        <taxon>Nesidiocoris</taxon>
    </lineage>
</organism>